<dbReference type="EMBL" id="BTRK01000006">
    <property type="protein sequence ID" value="GMR60951.1"/>
    <property type="molecule type" value="Genomic_DNA"/>
</dbReference>
<feature type="transmembrane region" description="Helical" evidence="1">
    <location>
        <begin position="194"/>
        <end position="216"/>
    </location>
</feature>
<dbReference type="AlphaFoldDB" id="A0AAN5DCF2"/>
<evidence type="ECO:0000256" key="1">
    <source>
        <dbReference type="SAM" id="Phobius"/>
    </source>
</evidence>
<dbReference type="PANTHER" id="PTHR23017">
    <property type="entry name" value="SERPENTINE RECEPTOR, CLASS X"/>
    <property type="match status" value="1"/>
</dbReference>
<feature type="non-terminal residue" evidence="3">
    <location>
        <position position="1"/>
    </location>
</feature>
<comment type="caution">
    <text evidence="3">The sequence shown here is derived from an EMBL/GenBank/DDBJ whole genome shotgun (WGS) entry which is preliminary data.</text>
</comment>
<gene>
    <name evidence="3" type="ORF">PMAYCL1PPCAC_31146</name>
</gene>
<organism evidence="3 4">
    <name type="scientific">Pristionchus mayeri</name>
    <dbReference type="NCBI Taxonomy" id="1317129"/>
    <lineage>
        <taxon>Eukaryota</taxon>
        <taxon>Metazoa</taxon>
        <taxon>Ecdysozoa</taxon>
        <taxon>Nematoda</taxon>
        <taxon>Chromadorea</taxon>
        <taxon>Rhabditida</taxon>
        <taxon>Rhabditina</taxon>
        <taxon>Diplogasteromorpha</taxon>
        <taxon>Diplogasteroidea</taxon>
        <taxon>Neodiplogasteridae</taxon>
        <taxon>Pristionchus</taxon>
    </lineage>
</organism>
<evidence type="ECO:0000313" key="3">
    <source>
        <dbReference type="EMBL" id="GMR60951.1"/>
    </source>
</evidence>
<keyword evidence="1" id="KW-0472">Membrane</keyword>
<feature type="transmembrane region" description="Helical" evidence="1">
    <location>
        <begin position="68"/>
        <end position="87"/>
    </location>
</feature>
<dbReference type="SUPFAM" id="SSF81321">
    <property type="entry name" value="Family A G protein-coupled receptor-like"/>
    <property type="match status" value="1"/>
</dbReference>
<feature type="transmembrane region" description="Helical" evidence="1">
    <location>
        <begin position="153"/>
        <end position="174"/>
    </location>
</feature>
<accession>A0AAN5DCF2</accession>
<dbReference type="Proteomes" id="UP001328107">
    <property type="component" value="Unassembled WGS sequence"/>
</dbReference>
<feature type="non-terminal residue" evidence="3">
    <location>
        <position position="241"/>
    </location>
</feature>
<evidence type="ECO:0000259" key="2">
    <source>
        <dbReference type="Pfam" id="PF10328"/>
    </source>
</evidence>
<feature type="transmembrane region" description="Helical" evidence="1">
    <location>
        <begin position="99"/>
        <end position="121"/>
    </location>
</feature>
<dbReference type="InterPro" id="IPR019430">
    <property type="entry name" value="7TM_GPCR_serpentine_rcpt_Srx"/>
</dbReference>
<proteinExistence type="predicted"/>
<evidence type="ECO:0000313" key="4">
    <source>
        <dbReference type="Proteomes" id="UP001328107"/>
    </source>
</evidence>
<name>A0AAN5DCF2_9BILA</name>
<sequence length="241" mass="27293">ICTFAVFIVSKSPQLRATTFGGICTVQMSSDITLILLNTIWCLFKAYKSDIVLPLRVEMLIGIVSKTLYFFTCKLHALMAVNRYIFIFHATENPNNSKVFKGAIVFCFLLAFAQSFAGPFLDRNLFVVFSSSTLRWQFATTDWTPFYEAYLEYYVVLTECSIISILDFASLLKLHSIHKKVLANVNSTAREIRLLLQSFCQLIPASTVMAFFFFVAPKCESAFLSFLASTAYWHFGISLDG</sequence>
<dbReference type="Pfam" id="PF10328">
    <property type="entry name" value="7TM_GPCR_Srx"/>
    <property type="match status" value="1"/>
</dbReference>
<dbReference type="PANTHER" id="PTHR23017:SF3">
    <property type="entry name" value="G-PROTEIN COUPLED RECEPTORS FAMILY 1 PROFILE DOMAIN-CONTAINING PROTEIN"/>
    <property type="match status" value="1"/>
</dbReference>
<reference evidence="4" key="1">
    <citation type="submission" date="2022-10" db="EMBL/GenBank/DDBJ databases">
        <title>Genome assembly of Pristionchus species.</title>
        <authorList>
            <person name="Yoshida K."/>
            <person name="Sommer R.J."/>
        </authorList>
    </citation>
    <scope>NUCLEOTIDE SEQUENCE [LARGE SCALE GENOMIC DNA]</scope>
    <source>
        <strain evidence="4">RS5460</strain>
    </source>
</reference>
<feature type="domain" description="7TM GPCR serpentine receptor class x (Srx)" evidence="2">
    <location>
        <begin position="4"/>
        <end position="241"/>
    </location>
</feature>
<keyword evidence="1" id="KW-1133">Transmembrane helix</keyword>
<keyword evidence="1" id="KW-0812">Transmembrane</keyword>
<keyword evidence="4" id="KW-1185">Reference proteome</keyword>
<protein>
    <recommendedName>
        <fullName evidence="2">7TM GPCR serpentine receptor class x (Srx) domain-containing protein</fullName>
    </recommendedName>
</protein>